<dbReference type="Proteomes" id="UP000268093">
    <property type="component" value="Unassembled WGS sequence"/>
</dbReference>
<sequence length="72" mass="8535">MRQELLGFLLDGLHEDLDRIIKMPYIEWSNFDGWPDAEVVRISWKYHKARFDSIIVNLFHGQLTSRLVSGLF</sequence>
<accession>A0A433DBJ1</accession>
<organism evidence="2 3">
    <name type="scientific">Jimgerdemannia flammicorona</name>
    <dbReference type="NCBI Taxonomy" id="994334"/>
    <lineage>
        <taxon>Eukaryota</taxon>
        <taxon>Fungi</taxon>
        <taxon>Fungi incertae sedis</taxon>
        <taxon>Mucoromycota</taxon>
        <taxon>Mucoromycotina</taxon>
        <taxon>Endogonomycetes</taxon>
        <taxon>Endogonales</taxon>
        <taxon>Endogonaceae</taxon>
        <taxon>Jimgerdemannia</taxon>
    </lineage>
</organism>
<evidence type="ECO:0000313" key="2">
    <source>
        <dbReference type="EMBL" id="RUP48196.1"/>
    </source>
</evidence>
<dbReference type="Pfam" id="PF00443">
    <property type="entry name" value="UCH"/>
    <property type="match status" value="1"/>
</dbReference>
<dbReference type="Gene3D" id="3.90.70.10">
    <property type="entry name" value="Cysteine proteinases"/>
    <property type="match status" value="1"/>
</dbReference>
<evidence type="ECO:0000313" key="3">
    <source>
        <dbReference type="Proteomes" id="UP000268093"/>
    </source>
</evidence>
<dbReference type="GO" id="GO:0016579">
    <property type="term" value="P:protein deubiquitination"/>
    <property type="evidence" value="ECO:0007669"/>
    <property type="project" value="InterPro"/>
</dbReference>
<dbReference type="OrthoDB" id="2268824at2759"/>
<comment type="caution">
    <text evidence="2">The sequence shown here is derived from an EMBL/GenBank/DDBJ whole genome shotgun (WGS) entry which is preliminary data.</text>
</comment>
<proteinExistence type="predicted"/>
<protein>
    <recommendedName>
        <fullName evidence="1">Peptidase C19 ubiquitin carboxyl-terminal hydrolase domain-containing protein</fullName>
    </recommendedName>
</protein>
<evidence type="ECO:0000259" key="1">
    <source>
        <dbReference type="Pfam" id="PF00443"/>
    </source>
</evidence>
<dbReference type="AlphaFoldDB" id="A0A433DBJ1"/>
<dbReference type="InterPro" id="IPR001394">
    <property type="entry name" value="Peptidase_C19_UCH"/>
</dbReference>
<gene>
    <name evidence="2" type="ORF">BC936DRAFT_144846</name>
</gene>
<dbReference type="InterPro" id="IPR038765">
    <property type="entry name" value="Papain-like_cys_pep_sf"/>
</dbReference>
<reference evidence="2 3" key="1">
    <citation type="journal article" date="2018" name="New Phytol.">
        <title>Phylogenomics of Endogonaceae and evolution of mycorrhizas within Mucoromycota.</title>
        <authorList>
            <person name="Chang Y."/>
            <person name="Desiro A."/>
            <person name="Na H."/>
            <person name="Sandor L."/>
            <person name="Lipzen A."/>
            <person name="Clum A."/>
            <person name="Barry K."/>
            <person name="Grigoriev I.V."/>
            <person name="Martin F.M."/>
            <person name="Stajich J.E."/>
            <person name="Smith M.E."/>
            <person name="Bonito G."/>
            <person name="Spatafora J.W."/>
        </authorList>
    </citation>
    <scope>NUCLEOTIDE SEQUENCE [LARGE SCALE GENOMIC DNA]</scope>
    <source>
        <strain evidence="2 3">GMNB39</strain>
    </source>
</reference>
<dbReference type="SUPFAM" id="SSF54001">
    <property type="entry name" value="Cysteine proteinases"/>
    <property type="match status" value="1"/>
</dbReference>
<name>A0A433DBJ1_9FUNG</name>
<keyword evidence="3" id="KW-1185">Reference proteome</keyword>
<feature type="domain" description="Peptidase C19 ubiquitin carboxyl-terminal hydrolase" evidence="1">
    <location>
        <begin position="3"/>
        <end position="68"/>
    </location>
</feature>
<dbReference type="GO" id="GO:0004843">
    <property type="term" value="F:cysteine-type deubiquitinase activity"/>
    <property type="evidence" value="ECO:0007669"/>
    <property type="project" value="InterPro"/>
</dbReference>
<dbReference type="EMBL" id="RBNI01003602">
    <property type="protein sequence ID" value="RUP48196.1"/>
    <property type="molecule type" value="Genomic_DNA"/>
</dbReference>